<dbReference type="PANTHER" id="PTHR10974:SF1">
    <property type="entry name" value="FI08016P-RELATED"/>
    <property type="match status" value="1"/>
</dbReference>
<dbReference type="Pfam" id="PF02995">
    <property type="entry name" value="DUF229"/>
    <property type="match status" value="1"/>
</dbReference>
<dbReference type="InterPro" id="IPR004245">
    <property type="entry name" value="DUF229"/>
</dbReference>
<dbReference type="AlphaFoldDB" id="A0ABD1E7A6"/>
<proteinExistence type="predicted"/>
<sequence length="610" mass="69981">MSAKYVRVCNEKDTITINAHENSWLSFRAKCWIVSLVLGGSIYCLNFIEMKFLPLAGIIRDIQYPLQVEVNSKGYVINTPGCRIPDMDPFDSTVKEFIFAPPYVNCSNNTTPLFISDSKSIYANLSLIALYNSSGLNCCYQEFLRENPLKDNEPEGRVVYSECHDFVHNINIQKKEFIKINCENNENSTVYQDYFAFVPDKLNMKTNKTERRLNVLILGLDGISRVNLHRQMPKTFDFLTKQLEAIELLGYNKVGDNTFPNLIPVLTGMFENELTETCWPTSSTHFDKCPFVWKNFSERGYVTAYGEDCAWIGLFNYGKSGFKIQPTDYYFTTFNRELENQLGSSRDFNCFQCAGGREIYKTTLDYVAKFSETMQAQEAPYFGFFWSNTLSHDYLNRPSLGDESFFELLSNMHEKGHFNDTALIFISDHGIRWGNIRNTYQGLLEERLPFVFLSLPAWFKSQYSQAMRNLKKNARRLTTPFDLHETLKNFLDLDRTFSNKPKNISRSYSLLTEIPKNRTCQEAQIESHWCACQESIEISVNDSSVTEAANFAVQFINTQLQGYAQCASLALDDVLSARLLTYSKKLATGKSAKDYMTTLKTIPSGGIFEV</sequence>
<accession>A0ABD1E7A6</accession>
<organism evidence="1 2">
    <name type="scientific">Hypothenemus hampei</name>
    <name type="common">Coffee berry borer</name>
    <dbReference type="NCBI Taxonomy" id="57062"/>
    <lineage>
        <taxon>Eukaryota</taxon>
        <taxon>Metazoa</taxon>
        <taxon>Ecdysozoa</taxon>
        <taxon>Arthropoda</taxon>
        <taxon>Hexapoda</taxon>
        <taxon>Insecta</taxon>
        <taxon>Pterygota</taxon>
        <taxon>Neoptera</taxon>
        <taxon>Endopterygota</taxon>
        <taxon>Coleoptera</taxon>
        <taxon>Polyphaga</taxon>
        <taxon>Cucujiformia</taxon>
        <taxon>Curculionidae</taxon>
        <taxon>Scolytinae</taxon>
        <taxon>Hypothenemus</taxon>
    </lineage>
</organism>
<keyword evidence="2" id="KW-1185">Reference proteome</keyword>
<reference evidence="1 2" key="1">
    <citation type="submission" date="2024-05" db="EMBL/GenBank/DDBJ databases">
        <title>Genetic variation in Jamaican populations of the coffee berry borer (Hypothenemus hampei).</title>
        <authorList>
            <person name="Errbii M."/>
            <person name="Myrie A."/>
        </authorList>
    </citation>
    <scope>NUCLEOTIDE SEQUENCE [LARGE SCALE GENOMIC DNA]</scope>
    <source>
        <strain evidence="1">JA-Hopewell-2020-01-JO</strain>
        <tissue evidence="1">Whole body</tissue>
    </source>
</reference>
<comment type="caution">
    <text evidence="1">The sequence shown here is derived from an EMBL/GenBank/DDBJ whole genome shotgun (WGS) entry which is preliminary data.</text>
</comment>
<dbReference type="CDD" id="cd16021">
    <property type="entry name" value="ALP_like"/>
    <property type="match status" value="1"/>
</dbReference>
<evidence type="ECO:0000313" key="2">
    <source>
        <dbReference type="Proteomes" id="UP001566132"/>
    </source>
</evidence>
<gene>
    <name evidence="1" type="ORF">ABEB36_013158</name>
</gene>
<protein>
    <submittedName>
        <fullName evidence="1">Uncharacterized protein</fullName>
    </submittedName>
</protein>
<dbReference type="SUPFAM" id="SSF53649">
    <property type="entry name" value="Alkaline phosphatase-like"/>
    <property type="match status" value="1"/>
</dbReference>
<dbReference type="PANTHER" id="PTHR10974">
    <property type="entry name" value="FI08016P-RELATED"/>
    <property type="match status" value="1"/>
</dbReference>
<dbReference type="FunFam" id="3.40.720.10:FF:000017">
    <property type="entry name" value="Predicted protein"/>
    <property type="match status" value="1"/>
</dbReference>
<evidence type="ECO:0000313" key="1">
    <source>
        <dbReference type="EMBL" id="KAL1490470.1"/>
    </source>
</evidence>
<dbReference type="EMBL" id="JBDJPC010000010">
    <property type="protein sequence ID" value="KAL1490470.1"/>
    <property type="molecule type" value="Genomic_DNA"/>
</dbReference>
<dbReference type="Proteomes" id="UP001566132">
    <property type="component" value="Unassembled WGS sequence"/>
</dbReference>
<name>A0ABD1E7A6_HYPHA</name>
<dbReference type="Gene3D" id="3.40.720.10">
    <property type="entry name" value="Alkaline Phosphatase, subunit A"/>
    <property type="match status" value="1"/>
</dbReference>
<dbReference type="InterPro" id="IPR017850">
    <property type="entry name" value="Alkaline_phosphatase_core_sf"/>
</dbReference>